<evidence type="ECO:0000313" key="3">
    <source>
        <dbReference type="Proteomes" id="UP000680158"/>
    </source>
</evidence>
<protein>
    <submittedName>
        <fullName evidence="2">KOW motif-containing protein</fullName>
    </submittedName>
</protein>
<proteinExistence type="predicted"/>
<dbReference type="SMART" id="SM00739">
    <property type="entry name" value="KOW"/>
    <property type="match status" value="1"/>
</dbReference>
<comment type="caution">
    <text evidence="2">The sequence shown here is derived from an EMBL/GenBank/DDBJ whole genome shotgun (WGS) entry which is preliminary data.</text>
</comment>
<keyword evidence="3" id="KW-1185">Reference proteome</keyword>
<dbReference type="InterPro" id="IPR005824">
    <property type="entry name" value="KOW"/>
</dbReference>
<dbReference type="AlphaFoldDB" id="A0A941DF47"/>
<dbReference type="EMBL" id="JAGSPM010000005">
    <property type="protein sequence ID" value="MBR7746821.1"/>
    <property type="molecule type" value="Genomic_DNA"/>
</dbReference>
<name>A0A941DF47_9BURK</name>
<reference evidence="2 3" key="1">
    <citation type="submission" date="2021-04" db="EMBL/GenBank/DDBJ databases">
        <title>novel species isolated from subtropical streams in China.</title>
        <authorList>
            <person name="Lu H."/>
        </authorList>
    </citation>
    <scope>NUCLEOTIDE SEQUENCE [LARGE SCALE GENOMIC DNA]</scope>
    <source>
        <strain evidence="2 3">BYS107W</strain>
    </source>
</reference>
<sequence>MNQDVTSQVKDGDYCKVIGGTHKGKSGTVRDLNISKTGHLTITVVQDNGERFKTLAKNVIRIIFSGSEIC</sequence>
<dbReference type="RefSeq" id="WP_212684129.1">
    <property type="nucleotide sequence ID" value="NZ_JAGSPM010000005.1"/>
</dbReference>
<organism evidence="2 3">
    <name type="scientific">Undibacterium baiyunense</name>
    <dbReference type="NCBI Taxonomy" id="2828731"/>
    <lineage>
        <taxon>Bacteria</taxon>
        <taxon>Pseudomonadati</taxon>
        <taxon>Pseudomonadota</taxon>
        <taxon>Betaproteobacteria</taxon>
        <taxon>Burkholderiales</taxon>
        <taxon>Oxalobacteraceae</taxon>
        <taxon>Undibacterium</taxon>
    </lineage>
</organism>
<feature type="domain" description="KOW" evidence="1">
    <location>
        <begin position="8"/>
        <end position="35"/>
    </location>
</feature>
<dbReference type="InterPro" id="IPR014722">
    <property type="entry name" value="Rib_uL2_dom2"/>
</dbReference>
<evidence type="ECO:0000259" key="1">
    <source>
        <dbReference type="SMART" id="SM00739"/>
    </source>
</evidence>
<dbReference type="Gene3D" id="2.30.30.30">
    <property type="match status" value="1"/>
</dbReference>
<gene>
    <name evidence="2" type="ORF">KDM92_09535</name>
</gene>
<dbReference type="Proteomes" id="UP000680158">
    <property type="component" value="Unassembled WGS sequence"/>
</dbReference>
<evidence type="ECO:0000313" key="2">
    <source>
        <dbReference type="EMBL" id="MBR7746821.1"/>
    </source>
</evidence>
<dbReference type="Pfam" id="PF00467">
    <property type="entry name" value="KOW"/>
    <property type="match status" value="1"/>
</dbReference>
<accession>A0A941DF47</accession>